<dbReference type="AlphaFoldDB" id="A0A1G4SD51"/>
<gene>
    <name evidence="5" type="ORF">SAMN02927928_2568</name>
</gene>
<feature type="domain" description="Glycosyltransferase 2-like" evidence="4">
    <location>
        <begin position="6"/>
        <end position="163"/>
    </location>
</feature>
<dbReference type="GO" id="GO:0016757">
    <property type="term" value="F:glycosyltransferase activity"/>
    <property type="evidence" value="ECO:0007669"/>
    <property type="project" value="UniProtKB-KW"/>
</dbReference>
<organism evidence="5 6">
    <name type="scientific">Asticcacaulis taihuensis</name>
    <dbReference type="NCBI Taxonomy" id="260084"/>
    <lineage>
        <taxon>Bacteria</taxon>
        <taxon>Pseudomonadati</taxon>
        <taxon>Pseudomonadota</taxon>
        <taxon>Alphaproteobacteria</taxon>
        <taxon>Caulobacterales</taxon>
        <taxon>Caulobacteraceae</taxon>
        <taxon>Asticcacaulis</taxon>
    </lineage>
</organism>
<dbReference type="RefSeq" id="WP_090648597.1">
    <property type="nucleotide sequence ID" value="NZ_CBCRYE010000002.1"/>
</dbReference>
<evidence type="ECO:0000313" key="6">
    <source>
        <dbReference type="Proteomes" id="UP000199150"/>
    </source>
</evidence>
<dbReference type="Pfam" id="PF00535">
    <property type="entry name" value="Glycos_transf_2"/>
    <property type="match status" value="1"/>
</dbReference>
<dbReference type="Gene3D" id="3.90.550.10">
    <property type="entry name" value="Spore Coat Polysaccharide Biosynthesis Protein SpsA, Chain A"/>
    <property type="match status" value="1"/>
</dbReference>
<comment type="similarity">
    <text evidence="1">Belongs to the glycosyltransferase 2 family.</text>
</comment>
<dbReference type="PANTHER" id="PTHR43179:SF12">
    <property type="entry name" value="GALACTOFURANOSYLTRANSFERASE GLFT2"/>
    <property type="match status" value="1"/>
</dbReference>
<proteinExistence type="inferred from homology"/>
<name>A0A1G4SD51_9CAUL</name>
<reference evidence="6" key="1">
    <citation type="submission" date="2016-10" db="EMBL/GenBank/DDBJ databases">
        <authorList>
            <person name="Varghese N."/>
            <person name="Submissions S."/>
        </authorList>
    </citation>
    <scope>NUCLEOTIDE SEQUENCE [LARGE SCALE GENOMIC DNA]</scope>
    <source>
        <strain evidence="6">CGMCC 1.3431</strain>
    </source>
</reference>
<dbReference type="Proteomes" id="UP000199150">
    <property type="component" value="Unassembled WGS sequence"/>
</dbReference>
<dbReference type="InterPro" id="IPR001173">
    <property type="entry name" value="Glyco_trans_2-like"/>
</dbReference>
<evidence type="ECO:0000313" key="5">
    <source>
        <dbReference type="EMBL" id="SCW66951.1"/>
    </source>
</evidence>
<keyword evidence="6" id="KW-1185">Reference proteome</keyword>
<evidence type="ECO:0000256" key="1">
    <source>
        <dbReference type="ARBA" id="ARBA00006739"/>
    </source>
</evidence>
<evidence type="ECO:0000259" key="4">
    <source>
        <dbReference type="Pfam" id="PF00535"/>
    </source>
</evidence>
<protein>
    <submittedName>
        <fullName evidence="5">Glycosyltransferase, GT2 family</fullName>
    </submittedName>
</protein>
<accession>A0A1G4SD51</accession>
<dbReference type="SUPFAM" id="SSF53448">
    <property type="entry name" value="Nucleotide-diphospho-sugar transferases"/>
    <property type="match status" value="1"/>
</dbReference>
<evidence type="ECO:0000256" key="3">
    <source>
        <dbReference type="ARBA" id="ARBA00022679"/>
    </source>
</evidence>
<dbReference type="EMBL" id="FMTS01000004">
    <property type="protein sequence ID" value="SCW66951.1"/>
    <property type="molecule type" value="Genomic_DNA"/>
</dbReference>
<dbReference type="OrthoDB" id="8404680at2"/>
<dbReference type="STRING" id="260084.SAMN02927928_2568"/>
<dbReference type="PANTHER" id="PTHR43179">
    <property type="entry name" value="RHAMNOSYLTRANSFERASE WBBL"/>
    <property type="match status" value="1"/>
</dbReference>
<dbReference type="CDD" id="cd00761">
    <property type="entry name" value="Glyco_tranf_GTA_type"/>
    <property type="match status" value="1"/>
</dbReference>
<evidence type="ECO:0000256" key="2">
    <source>
        <dbReference type="ARBA" id="ARBA00022676"/>
    </source>
</evidence>
<sequence length="291" mass="32196">MKIAIAIATAGRVQVLSEAIAYMRKQTRKPDGLYICPATDADLDPACLEGFPCPTRVVKGPRGSASQRNAILKQLSDEDIVVFFDDDFLPEPTFLAELEDLYLRHPDVVVATGHVVADGIKNAGISYDEAMRIIDALPELPPAVLTASFSGYGCNMAVRRQALVETGIEFDEKLPLYAWWEDVDFSRRLAPYGRIVTYNRMRGVHQGTKKGRSPGKRLGYSQVINLIYLNRKGSIGPAMTYNQILKNIAANLAGSFRPEPWVDRRGRLTGNLMALGDAIKGKVDPERILEM</sequence>
<dbReference type="InterPro" id="IPR029044">
    <property type="entry name" value="Nucleotide-diphossugar_trans"/>
</dbReference>
<keyword evidence="3 5" id="KW-0808">Transferase</keyword>
<keyword evidence="2" id="KW-0328">Glycosyltransferase</keyword>